<feature type="compositionally biased region" description="Polar residues" evidence="1">
    <location>
        <begin position="247"/>
        <end position="257"/>
    </location>
</feature>
<evidence type="ECO:0000313" key="3">
    <source>
        <dbReference type="Proteomes" id="UP000054783"/>
    </source>
</evidence>
<feature type="region of interest" description="Disordered" evidence="1">
    <location>
        <begin position="158"/>
        <end position="183"/>
    </location>
</feature>
<dbReference type="AlphaFoldDB" id="A0A0V1A7R6"/>
<protein>
    <submittedName>
        <fullName evidence="2">Uncharacterized protein</fullName>
    </submittedName>
</protein>
<comment type="caution">
    <text evidence="2">The sequence shown here is derived from an EMBL/GenBank/DDBJ whole genome shotgun (WGS) entry which is preliminary data.</text>
</comment>
<feature type="compositionally biased region" description="Low complexity" evidence="1">
    <location>
        <begin position="166"/>
        <end position="180"/>
    </location>
</feature>
<organism evidence="2 3">
    <name type="scientific">Trichinella patagoniensis</name>
    <dbReference type="NCBI Taxonomy" id="990121"/>
    <lineage>
        <taxon>Eukaryota</taxon>
        <taxon>Metazoa</taxon>
        <taxon>Ecdysozoa</taxon>
        <taxon>Nematoda</taxon>
        <taxon>Enoplea</taxon>
        <taxon>Dorylaimia</taxon>
        <taxon>Trichinellida</taxon>
        <taxon>Trichinellidae</taxon>
        <taxon>Trichinella</taxon>
    </lineage>
</organism>
<accession>A0A0V1A7R6</accession>
<evidence type="ECO:0000256" key="1">
    <source>
        <dbReference type="SAM" id="MobiDB-lite"/>
    </source>
</evidence>
<feature type="region of interest" description="Disordered" evidence="1">
    <location>
        <begin position="197"/>
        <end position="257"/>
    </location>
</feature>
<reference evidence="2 3" key="1">
    <citation type="submission" date="2015-01" db="EMBL/GenBank/DDBJ databases">
        <title>Evolution of Trichinella species and genotypes.</title>
        <authorList>
            <person name="Korhonen P.K."/>
            <person name="Edoardo P."/>
            <person name="Giuseppe L.R."/>
            <person name="Gasser R.B."/>
        </authorList>
    </citation>
    <scope>NUCLEOTIDE SEQUENCE [LARGE SCALE GENOMIC DNA]</scope>
    <source>
        <strain evidence="2">ISS2496</strain>
    </source>
</reference>
<proteinExistence type="predicted"/>
<dbReference type="EMBL" id="JYDQ01000021">
    <property type="protein sequence ID" value="KRY20880.1"/>
    <property type="molecule type" value="Genomic_DNA"/>
</dbReference>
<evidence type="ECO:0000313" key="2">
    <source>
        <dbReference type="EMBL" id="KRY20880.1"/>
    </source>
</evidence>
<name>A0A0V1A7R6_9BILA</name>
<feature type="compositionally biased region" description="Low complexity" evidence="1">
    <location>
        <begin position="208"/>
        <end position="228"/>
    </location>
</feature>
<feature type="compositionally biased region" description="Low complexity" evidence="1">
    <location>
        <begin position="236"/>
        <end position="246"/>
    </location>
</feature>
<keyword evidence="3" id="KW-1185">Reference proteome</keyword>
<dbReference type="Proteomes" id="UP000054783">
    <property type="component" value="Unassembled WGS sequence"/>
</dbReference>
<gene>
    <name evidence="2" type="ORF">T12_13091</name>
</gene>
<sequence>MRKYSRIFSCSLKRAAINHANNKKETCAKINTLLNVIIMTYKSKITELTLLFRKIRNFICNDFVLKSSILTMNVRASDRASQPSARVGASFRSAVLNTGFVEWRASERARASLRRGARPTLSAYVVQSALENNPRLRSTEEELCRPIITTNSVMSNNNGAGNCGKSHLQLHQQPTHQPTSSTATPTLNLLLQQRTAPNASAVDNDETAPSPSVAAAVDNSAASDLALSWQTGSRPSSSSSSSSTTTKPQSQVNYHEF</sequence>